<evidence type="ECO:0000313" key="3">
    <source>
        <dbReference type="Proteomes" id="UP000800093"/>
    </source>
</evidence>
<sequence>MVSSTIASAFRLSSLSRSPREGLEVFKDGSSAPEVTKVHPYNFGYDDLTPKSKKRHREISCSVPRTTLWLCLLFTSIVVGGAVGGGVGGAFSIERARNKGRREGFSLCSSLATPISSSIPTSTISSLATASPTAYAIAAPSAVASLARVDCTPDAIVKSMFNATASFQMHCEAEFTDNDHIVITAYAFDDCISACERLNAWDKGRSENGCMGITYRMNMAESFKTEGGNCELKTSSTGTRGNRNAVSAKFCRDPECKDTAF</sequence>
<feature type="transmembrane region" description="Helical" evidence="1">
    <location>
        <begin position="67"/>
        <end position="93"/>
    </location>
</feature>
<dbReference type="AlphaFoldDB" id="A0A9P4KB19"/>
<accession>A0A9P4KB19</accession>
<evidence type="ECO:0000256" key="1">
    <source>
        <dbReference type="SAM" id="Phobius"/>
    </source>
</evidence>
<dbReference type="EMBL" id="ML986610">
    <property type="protein sequence ID" value="KAF2265190.1"/>
    <property type="molecule type" value="Genomic_DNA"/>
</dbReference>
<name>A0A9P4KB19_9PLEO</name>
<keyword evidence="1" id="KW-0472">Membrane</keyword>
<evidence type="ECO:0000313" key="2">
    <source>
        <dbReference type="EMBL" id="KAF2265190.1"/>
    </source>
</evidence>
<comment type="caution">
    <text evidence="2">The sequence shown here is derived from an EMBL/GenBank/DDBJ whole genome shotgun (WGS) entry which is preliminary data.</text>
</comment>
<dbReference type="Proteomes" id="UP000800093">
    <property type="component" value="Unassembled WGS sequence"/>
</dbReference>
<protein>
    <recommendedName>
        <fullName evidence="4">Apple domain-containing protein</fullName>
    </recommendedName>
</protein>
<gene>
    <name evidence="2" type="ORF">CC78DRAFT_208402</name>
</gene>
<keyword evidence="1" id="KW-1133">Transmembrane helix</keyword>
<proteinExistence type="predicted"/>
<dbReference type="OrthoDB" id="5358884at2759"/>
<keyword evidence="3" id="KW-1185">Reference proteome</keyword>
<reference evidence="3" key="1">
    <citation type="journal article" date="2020" name="Stud. Mycol.">
        <title>101 Dothideomycetes genomes: A test case for predicting lifestyles and emergence of pathogens.</title>
        <authorList>
            <person name="Haridas S."/>
            <person name="Albert R."/>
            <person name="Binder M."/>
            <person name="Bloem J."/>
            <person name="LaButti K."/>
            <person name="Salamov A."/>
            <person name="Andreopoulos B."/>
            <person name="Baker S."/>
            <person name="Barry K."/>
            <person name="Bills G."/>
            <person name="Bluhm B."/>
            <person name="Cannon C."/>
            <person name="Castanera R."/>
            <person name="Culley D."/>
            <person name="Daum C."/>
            <person name="Ezra D."/>
            <person name="Gonzalez J."/>
            <person name="Henrissat B."/>
            <person name="Kuo A."/>
            <person name="Liang C."/>
            <person name="Lipzen A."/>
            <person name="Lutzoni F."/>
            <person name="Magnuson J."/>
            <person name="Mondo S."/>
            <person name="Nolan M."/>
            <person name="Ohm R."/>
            <person name="Pangilinan J."/>
            <person name="Park H.-J."/>
            <person name="Ramirez L."/>
            <person name="Alfaro M."/>
            <person name="Sun H."/>
            <person name="Tritt A."/>
            <person name="Yoshinaga Y."/>
            <person name="Zwiers L.-H."/>
            <person name="Turgeon B."/>
            <person name="Goodwin S."/>
            <person name="Spatafora J."/>
            <person name="Crous P."/>
            <person name="Grigoriev I."/>
        </authorList>
    </citation>
    <scope>NUCLEOTIDE SEQUENCE [LARGE SCALE GENOMIC DNA]</scope>
    <source>
        <strain evidence="3">CBS 304.66</strain>
    </source>
</reference>
<organism evidence="2 3">
    <name type="scientific">Lojkania enalia</name>
    <dbReference type="NCBI Taxonomy" id="147567"/>
    <lineage>
        <taxon>Eukaryota</taxon>
        <taxon>Fungi</taxon>
        <taxon>Dikarya</taxon>
        <taxon>Ascomycota</taxon>
        <taxon>Pezizomycotina</taxon>
        <taxon>Dothideomycetes</taxon>
        <taxon>Pleosporomycetidae</taxon>
        <taxon>Pleosporales</taxon>
        <taxon>Pleosporales incertae sedis</taxon>
        <taxon>Lojkania</taxon>
    </lineage>
</organism>
<evidence type="ECO:0008006" key="4">
    <source>
        <dbReference type="Google" id="ProtNLM"/>
    </source>
</evidence>
<keyword evidence="1" id="KW-0812">Transmembrane</keyword>